<keyword evidence="4 6" id="KW-1133">Transmembrane helix</keyword>
<keyword evidence="8" id="KW-1185">Reference proteome</keyword>
<feature type="transmembrane region" description="Helical" evidence="6">
    <location>
        <begin position="187"/>
        <end position="207"/>
    </location>
</feature>
<name>A0ABP7ZQR6_9SPHI</name>
<feature type="transmembrane region" description="Helical" evidence="6">
    <location>
        <begin position="159"/>
        <end position="181"/>
    </location>
</feature>
<evidence type="ECO:0000256" key="3">
    <source>
        <dbReference type="ARBA" id="ARBA00022692"/>
    </source>
</evidence>
<keyword evidence="3 6" id="KW-0812">Transmembrane</keyword>
<evidence type="ECO:0000256" key="1">
    <source>
        <dbReference type="ARBA" id="ARBA00004651"/>
    </source>
</evidence>
<comment type="caution">
    <text evidence="7">The sequence shown here is derived from an EMBL/GenBank/DDBJ whole genome shotgun (WGS) entry which is preliminary data.</text>
</comment>
<reference evidence="8" key="1">
    <citation type="journal article" date="2019" name="Int. J. Syst. Evol. Microbiol.">
        <title>The Global Catalogue of Microorganisms (GCM) 10K type strain sequencing project: providing services to taxonomists for standard genome sequencing and annotation.</title>
        <authorList>
            <consortium name="The Broad Institute Genomics Platform"/>
            <consortium name="The Broad Institute Genome Sequencing Center for Infectious Disease"/>
            <person name="Wu L."/>
            <person name="Ma J."/>
        </authorList>
    </citation>
    <scope>NUCLEOTIDE SEQUENCE [LARGE SCALE GENOMIC DNA]</scope>
    <source>
        <strain evidence="8">JCM 16722</strain>
    </source>
</reference>
<evidence type="ECO:0000256" key="5">
    <source>
        <dbReference type="ARBA" id="ARBA00023136"/>
    </source>
</evidence>
<feature type="transmembrane region" description="Helical" evidence="6">
    <location>
        <begin position="307"/>
        <end position="328"/>
    </location>
</feature>
<feature type="transmembrane region" description="Helical" evidence="6">
    <location>
        <begin position="43"/>
        <end position="66"/>
    </location>
</feature>
<dbReference type="Proteomes" id="UP001500167">
    <property type="component" value="Unassembled WGS sequence"/>
</dbReference>
<dbReference type="EMBL" id="BAAAZK010000002">
    <property type="protein sequence ID" value="GAA4168103.1"/>
    <property type="molecule type" value="Genomic_DNA"/>
</dbReference>
<feature type="transmembrane region" description="Helical" evidence="6">
    <location>
        <begin position="380"/>
        <end position="401"/>
    </location>
</feature>
<dbReference type="PANTHER" id="PTHR30250">
    <property type="entry name" value="PST FAMILY PREDICTED COLANIC ACID TRANSPORTER"/>
    <property type="match status" value="1"/>
</dbReference>
<feature type="transmembrane region" description="Helical" evidence="6">
    <location>
        <begin position="129"/>
        <end position="152"/>
    </location>
</feature>
<dbReference type="InterPro" id="IPR050833">
    <property type="entry name" value="Poly_Biosynth_Transport"/>
</dbReference>
<organism evidence="7 8">
    <name type="scientific">Sphingobacterium ginsenosidimutans</name>
    <dbReference type="NCBI Taxonomy" id="687845"/>
    <lineage>
        <taxon>Bacteria</taxon>
        <taxon>Pseudomonadati</taxon>
        <taxon>Bacteroidota</taxon>
        <taxon>Sphingobacteriia</taxon>
        <taxon>Sphingobacteriales</taxon>
        <taxon>Sphingobacteriaceae</taxon>
        <taxon>Sphingobacterium</taxon>
    </lineage>
</organism>
<protein>
    <submittedName>
        <fullName evidence="7">Oligosaccharide flippase family protein</fullName>
    </submittedName>
</protein>
<evidence type="ECO:0000256" key="4">
    <source>
        <dbReference type="ARBA" id="ARBA00022989"/>
    </source>
</evidence>
<feature type="transmembrane region" description="Helical" evidence="6">
    <location>
        <begin position="348"/>
        <end position="368"/>
    </location>
</feature>
<feature type="transmembrane region" description="Helical" evidence="6">
    <location>
        <begin position="86"/>
        <end position="109"/>
    </location>
</feature>
<feature type="transmembrane region" description="Helical" evidence="6">
    <location>
        <begin position="12"/>
        <end position="31"/>
    </location>
</feature>
<evidence type="ECO:0000256" key="6">
    <source>
        <dbReference type="SAM" id="Phobius"/>
    </source>
</evidence>
<gene>
    <name evidence="7" type="ORF">GCM10022218_02470</name>
</gene>
<evidence type="ECO:0000313" key="7">
    <source>
        <dbReference type="EMBL" id="GAA4168103.1"/>
    </source>
</evidence>
<feature type="transmembrane region" description="Helical" evidence="6">
    <location>
        <begin position="440"/>
        <end position="459"/>
    </location>
</feature>
<evidence type="ECO:0000313" key="8">
    <source>
        <dbReference type="Proteomes" id="UP001500167"/>
    </source>
</evidence>
<dbReference type="PANTHER" id="PTHR30250:SF26">
    <property type="entry name" value="PSMA PROTEIN"/>
    <property type="match status" value="1"/>
</dbReference>
<comment type="subcellular location">
    <subcellularLocation>
        <location evidence="1">Cell membrane</location>
        <topology evidence="1">Multi-pass membrane protein</topology>
    </subcellularLocation>
</comment>
<keyword evidence="5 6" id="KW-0472">Membrane</keyword>
<sequence>MVSDNNKRIAKNTFFLYIRMLFTLGVTLYTSRVVLQVLGVEDFGIFNVAGGVVAMFSFLNYSLAGVTQRFLTFEIGKENWLRLLKVFNISVSIHLIIAGIILLLGETIGLWVVCEKLVIPAHRLPAALWVYHLAIFSAIFSIMNVPYVGVIIARERMGIFASISMIDVVFKLVIVYALTLFSFDKLQLYGILIFVSSAIIFLLYRYVSFREFEETHIKKLIWDRVLFREIASFAGWAMNGNLAVVGYTQGLNVLLNLFFGPATNAARAVAVQVQNAVNGFSSGFQTSLNPQITKNYATGELTHMHKLIFTSSKLSFFLLLVISLPLFYETPFVLGLWLGQVPDGSINFIRLTLLVGLFSTLSNPLIVAIHATGNIKRFQLWEGSILLLIVPISYFILKFGYPAESVFVVHLLIALIAQGIRIWIVGHAIAMDRIQYFKKIVLRILVVLPICAVCSFGVHCNLPEGFLRVACVGLTGMLSVVFFLYLFGLDQTEKLVVKSYMKKLTSRKK</sequence>
<evidence type="ECO:0000256" key="2">
    <source>
        <dbReference type="ARBA" id="ARBA00022475"/>
    </source>
</evidence>
<accession>A0ABP7ZQR6</accession>
<feature type="transmembrane region" description="Helical" evidence="6">
    <location>
        <begin position="465"/>
        <end position="488"/>
    </location>
</feature>
<feature type="transmembrane region" description="Helical" evidence="6">
    <location>
        <begin position="407"/>
        <end position="428"/>
    </location>
</feature>
<proteinExistence type="predicted"/>
<keyword evidence="2" id="KW-1003">Cell membrane</keyword>